<dbReference type="Proteomes" id="UP000320948">
    <property type="component" value="Unassembled WGS sequence"/>
</dbReference>
<dbReference type="EMBL" id="VAFM01000002">
    <property type="protein sequence ID" value="TKW60432.1"/>
    <property type="molecule type" value="Genomic_DNA"/>
</dbReference>
<sequence length="135" mass="14625">MRLVTLALMANSAFALPLTSETQKVTETIVVLTADKQGLSPAHTYNLQGLSAHAQKDAIRSRCYEFQNCIPIASLNTGCTWVSIGPFRQKFANDRTILPNYGATYGIAPSASEALRQCNLYGDCAAENVKMYCAG</sequence>
<feature type="chain" id="PRO_5026784581" description="DUF4189 domain-containing protein" evidence="1">
    <location>
        <begin position="16"/>
        <end position="135"/>
    </location>
</feature>
<evidence type="ECO:0000313" key="3">
    <source>
        <dbReference type="Proteomes" id="UP000320948"/>
    </source>
</evidence>
<comment type="caution">
    <text evidence="2">The sequence shown here is derived from an EMBL/GenBank/DDBJ whole genome shotgun (WGS) entry which is preliminary data.</text>
</comment>
<reference evidence="2 3" key="1">
    <citation type="journal article" date="2017" name="Nat. Commun.">
        <title>In situ click chemistry generation of cyclooxygenase-2 inhibitors.</title>
        <authorList>
            <person name="Bhardwaj A."/>
            <person name="Kaur J."/>
            <person name="Wuest M."/>
            <person name="Wuest F."/>
        </authorList>
    </citation>
    <scope>NUCLEOTIDE SEQUENCE [LARGE SCALE GENOMIC DNA]</scope>
    <source>
        <strain evidence="2">S2_018_000_R2_106</strain>
    </source>
</reference>
<evidence type="ECO:0000256" key="1">
    <source>
        <dbReference type="SAM" id="SignalP"/>
    </source>
</evidence>
<keyword evidence="1" id="KW-0732">Signal</keyword>
<gene>
    <name evidence="2" type="ORF">DI628_05850</name>
</gene>
<accession>A0A6N4QYZ6</accession>
<name>A0A6N4QYZ6_BLAVI</name>
<protein>
    <recommendedName>
        <fullName evidence="4">DUF4189 domain-containing protein</fullName>
    </recommendedName>
</protein>
<feature type="signal peptide" evidence="1">
    <location>
        <begin position="1"/>
        <end position="15"/>
    </location>
</feature>
<dbReference type="AlphaFoldDB" id="A0A6N4QYZ6"/>
<organism evidence="2 3">
    <name type="scientific">Blastochloris viridis</name>
    <name type="common">Rhodopseudomonas viridis</name>
    <dbReference type="NCBI Taxonomy" id="1079"/>
    <lineage>
        <taxon>Bacteria</taxon>
        <taxon>Pseudomonadati</taxon>
        <taxon>Pseudomonadota</taxon>
        <taxon>Alphaproteobacteria</taxon>
        <taxon>Hyphomicrobiales</taxon>
        <taxon>Blastochloridaceae</taxon>
        <taxon>Blastochloris</taxon>
    </lineage>
</organism>
<evidence type="ECO:0008006" key="4">
    <source>
        <dbReference type="Google" id="ProtNLM"/>
    </source>
</evidence>
<evidence type="ECO:0000313" key="2">
    <source>
        <dbReference type="EMBL" id="TKW60432.1"/>
    </source>
</evidence>
<proteinExistence type="predicted"/>